<evidence type="ECO:0000313" key="2">
    <source>
        <dbReference type="Proteomes" id="UP000004259"/>
    </source>
</evidence>
<gene>
    <name evidence="1" type="ORF">CUS_6307</name>
</gene>
<protein>
    <submittedName>
        <fullName evidence="1">Uncharacterized protein</fullName>
    </submittedName>
</protein>
<sequence length="89" mass="10336">MMNDKIEKIIINEVKEMGIKVCDTIIECVKNGNDTKIICSEHEKDAKIACSERIKESIAIEESEKTKRTEHHWRWINNISSTLCSMITR</sequence>
<evidence type="ECO:0000313" key="1">
    <source>
        <dbReference type="EMBL" id="EGC01691.1"/>
    </source>
</evidence>
<dbReference type="STRING" id="246199.CUS_6307"/>
<dbReference type="AlphaFoldDB" id="E9SG88"/>
<organism evidence="1 2">
    <name type="scientific">Ruminococcus albus 8</name>
    <dbReference type="NCBI Taxonomy" id="246199"/>
    <lineage>
        <taxon>Bacteria</taxon>
        <taxon>Bacillati</taxon>
        <taxon>Bacillota</taxon>
        <taxon>Clostridia</taxon>
        <taxon>Eubacteriales</taxon>
        <taxon>Oscillospiraceae</taxon>
        <taxon>Ruminococcus</taxon>
    </lineage>
</organism>
<comment type="caution">
    <text evidence="1">The sequence shown here is derived from an EMBL/GenBank/DDBJ whole genome shotgun (WGS) entry which is preliminary data.</text>
</comment>
<name>E9SG88_RUMAL</name>
<keyword evidence="2" id="KW-1185">Reference proteome</keyword>
<proteinExistence type="predicted"/>
<dbReference type="EMBL" id="ADKM02000123">
    <property type="protein sequence ID" value="EGC01691.1"/>
    <property type="molecule type" value="Genomic_DNA"/>
</dbReference>
<dbReference type="Proteomes" id="UP000004259">
    <property type="component" value="Unassembled WGS sequence"/>
</dbReference>
<dbReference type="RefSeq" id="WP_002852549.1">
    <property type="nucleotide sequence ID" value="NZ_ADKM02000123.1"/>
</dbReference>
<accession>E9SG88</accession>
<reference evidence="1 2" key="1">
    <citation type="submission" date="2011-02" db="EMBL/GenBank/DDBJ databases">
        <authorList>
            <person name="Nelson K.E."/>
            <person name="Sutton G."/>
            <person name="Torralba M."/>
            <person name="Durkin S."/>
            <person name="Harkins D."/>
            <person name="Montgomery R."/>
            <person name="Ziemer C."/>
            <person name="Klaassens E."/>
            <person name="Ocuiv P."/>
            <person name="Morrison M."/>
        </authorList>
    </citation>
    <scope>NUCLEOTIDE SEQUENCE [LARGE SCALE GENOMIC DNA]</scope>
    <source>
        <strain evidence="1 2">8</strain>
    </source>
</reference>